<evidence type="ECO:0000313" key="10">
    <source>
        <dbReference type="Proteomes" id="UP000001901"/>
    </source>
</evidence>
<comment type="function">
    <text evidence="7">S-adenosyl-L-methionine-dependent methyltransferase that acts as a component of the wyosine derivatives biosynthesis pathway. Probably methylates N-4 position of wybutosine-86 to produce wybutosine-72.</text>
</comment>
<evidence type="ECO:0000256" key="7">
    <source>
        <dbReference type="HAMAP-Rule" id="MF_00266"/>
    </source>
</evidence>
<evidence type="ECO:0000256" key="1">
    <source>
        <dbReference type="ARBA" id="ARBA00008569"/>
    </source>
</evidence>
<keyword evidence="10" id="KW-1185">Reference proteome</keyword>
<dbReference type="EMBL" id="CP001857">
    <property type="protein sequence ID" value="ADB57153.1"/>
    <property type="molecule type" value="Genomic_DNA"/>
</dbReference>
<dbReference type="PANTHER" id="PTHR48418">
    <property type="entry name" value="TRNA WYBUTOSINE-SYNTHESIZING PROTEIN 3"/>
    <property type="match status" value="1"/>
</dbReference>
<evidence type="ECO:0000313" key="9">
    <source>
        <dbReference type="EMBL" id="ADB57153.1"/>
    </source>
</evidence>
<dbReference type="FunFam" id="3.30.1960.10:FF:000010">
    <property type="entry name" value="tRNA(Phe) 7-((3-amino-3-carboxypropyl)-4-demethylwyosine(37)-N(4))-methyltransferase 1"/>
    <property type="match status" value="1"/>
</dbReference>
<dbReference type="SUPFAM" id="SSF111278">
    <property type="entry name" value="SSo0622-like"/>
    <property type="match status" value="1"/>
</dbReference>
<dbReference type="Gene3D" id="3.30.1960.10">
    <property type="entry name" value="tRNA wybutosine-synthesizing-like"/>
    <property type="match status" value="1"/>
</dbReference>
<dbReference type="Pfam" id="PF02676">
    <property type="entry name" value="TYW3"/>
    <property type="match status" value="1"/>
</dbReference>
<evidence type="ECO:0000256" key="3">
    <source>
        <dbReference type="ARBA" id="ARBA00022679"/>
    </source>
</evidence>
<dbReference type="Proteomes" id="UP000001901">
    <property type="component" value="Chromosome"/>
</dbReference>
<dbReference type="GeneID" id="8738723"/>
<dbReference type="NCBIfam" id="NF003267">
    <property type="entry name" value="PRK04235.1-6"/>
    <property type="match status" value="1"/>
</dbReference>
<dbReference type="AlphaFoldDB" id="D2RFS8"/>
<comment type="similarity">
    <text evidence="1 7">Belongs to the TYW3 family.</text>
</comment>
<comment type="catalytic activity">
    <reaction evidence="7">
        <text>4-demethyl-7-[(3S)-3-amino-3-carboxypropyl]wyosine(37) in tRNA(Phe) + S-adenosyl-L-methionine = 7-[(3S)-3-amino-3-carboxypropyl]wyosine(37) in tRNA(Phe) + S-adenosyl-L-homocysteine + H(+)</text>
        <dbReference type="Rhea" id="RHEA:36635"/>
        <dbReference type="Rhea" id="RHEA-COMP:10378"/>
        <dbReference type="Rhea" id="RHEA-COMP:10379"/>
        <dbReference type="ChEBI" id="CHEBI:15378"/>
        <dbReference type="ChEBI" id="CHEBI:57856"/>
        <dbReference type="ChEBI" id="CHEBI:59789"/>
        <dbReference type="ChEBI" id="CHEBI:73543"/>
        <dbReference type="ChEBI" id="CHEBI:73550"/>
        <dbReference type="EC" id="2.1.1.282"/>
    </reaction>
</comment>
<evidence type="ECO:0000256" key="2">
    <source>
        <dbReference type="ARBA" id="ARBA00022603"/>
    </source>
</evidence>
<dbReference type="STRING" id="572546.Arcpr_0077"/>
<accession>D2RFS8</accession>
<evidence type="ECO:0000256" key="5">
    <source>
        <dbReference type="ARBA" id="ARBA00022694"/>
    </source>
</evidence>
<dbReference type="HAMAP" id="MF_00266">
    <property type="entry name" value="TYW3_archaea"/>
    <property type="match status" value="1"/>
</dbReference>
<keyword evidence="5 7" id="KW-0819">tRNA processing</keyword>
<evidence type="ECO:0000259" key="8">
    <source>
        <dbReference type="Pfam" id="PF02676"/>
    </source>
</evidence>
<dbReference type="InterPro" id="IPR036602">
    <property type="entry name" value="tRNA_yW-synthesising-like_sf"/>
</dbReference>
<feature type="domain" description="tRNA wybutosine-synthesizing protein" evidence="8">
    <location>
        <begin position="7"/>
        <end position="184"/>
    </location>
</feature>
<sequence length="194" mass="22273">MNWNEFKRSKLERLEKAKERKEVDEDIIPLLDLINSLDCFVTTSSCSGRIVVLDVPKIGDKLNAKFLDKWHQPIDWKEIVKALEGSIRTAWLISDPPIIHVACRDLECAKALMKIANDSGFRRCGLISLTRLVVEITSFERLEAPLAVDGRIVVSEEYIRLLADFANEKLLRGKEKLERFKAKLLDHRSFLQAL</sequence>
<dbReference type="InterPro" id="IPR022908">
    <property type="entry name" value="Taw3"/>
</dbReference>
<gene>
    <name evidence="7" type="primary">taw3</name>
    <name evidence="9" type="ordered locus">Arcpr_0077</name>
</gene>
<dbReference type="GO" id="GO:0030488">
    <property type="term" value="P:tRNA methylation"/>
    <property type="evidence" value="ECO:0007669"/>
    <property type="project" value="InterPro"/>
</dbReference>
<evidence type="ECO:0000256" key="6">
    <source>
        <dbReference type="ARBA" id="ARBA00030554"/>
    </source>
</evidence>
<dbReference type="KEGG" id="apo:Arcpr_0077"/>
<dbReference type="PaxDb" id="572546-Arcpr_0077"/>
<keyword evidence="3 7" id="KW-0808">Transferase</keyword>
<dbReference type="InterPro" id="IPR003827">
    <property type="entry name" value="tRNA_yW-synthesising"/>
</dbReference>
<dbReference type="GO" id="GO:0031591">
    <property type="term" value="P:wybutosine biosynthetic process"/>
    <property type="evidence" value="ECO:0007669"/>
    <property type="project" value="InterPro"/>
</dbReference>
<dbReference type="eggNOG" id="arCOG04156">
    <property type="taxonomic scope" value="Archaea"/>
</dbReference>
<organism evidence="9 10">
    <name type="scientific">Archaeoglobus profundus (strain DSM 5631 / JCM 9629 / NBRC 100127 / Av18)</name>
    <dbReference type="NCBI Taxonomy" id="572546"/>
    <lineage>
        <taxon>Archaea</taxon>
        <taxon>Methanobacteriati</taxon>
        <taxon>Methanobacteriota</taxon>
        <taxon>Archaeoglobi</taxon>
        <taxon>Archaeoglobales</taxon>
        <taxon>Archaeoglobaceae</taxon>
        <taxon>Archaeoglobus</taxon>
    </lineage>
</organism>
<name>D2RFS8_ARCPA</name>
<dbReference type="EC" id="2.1.1.282" evidence="7"/>
<keyword evidence="2 7" id="KW-0489">Methyltransferase</keyword>
<dbReference type="GO" id="GO:0008175">
    <property type="term" value="F:tRNA methyltransferase activity"/>
    <property type="evidence" value="ECO:0007669"/>
    <property type="project" value="InterPro"/>
</dbReference>
<dbReference type="PANTHER" id="PTHR48418:SF1">
    <property type="entry name" value="TRNA WYBUTOSINE-SYNTHESIZING PROTEIN 3"/>
    <property type="match status" value="1"/>
</dbReference>
<protein>
    <recommendedName>
        <fullName evidence="6 7">tRNA(Phe) 7-((3-amino-3-carboxypropyl)-4-demethylwyosine(37)-N(4))-methyltransferase</fullName>
        <ecNumber evidence="7">2.1.1.282</ecNumber>
    </recommendedName>
    <alternativeName>
        <fullName evidence="7">tRNA wyosine derivatives biosynthesis protein Taw3</fullName>
    </alternativeName>
</protein>
<dbReference type="OrthoDB" id="19299at2157"/>
<proteinExistence type="inferred from homology"/>
<reference evidence="9 10" key="1">
    <citation type="journal article" date="2010" name="Stand. Genomic Sci.">
        <title>Complete genome sequence of Archaeoglobus profundus type strain (AV18).</title>
        <authorList>
            <person name="von Jan M."/>
            <person name="Lapidus A."/>
            <person name="Del Rio T.G."/>
            <person name="Copeland A."/>
            <person name="Tice H."/>
            <person name="Cheng J.F."/>
            <person name="Lucas S."/>
            <person name="Chen F."/>
            <person name="Nolan M."/>
            <person name="Goodwin L."/>
            <person name="Han C."/>
            <person name="Pitluck S."/>
            <person name="Liolios K."/>
            <person name="Ivanova N."/>
            <person name="Mavromatis K."/>
            <person name="Ovchinnikova G."/>
            <person name="Chertkov O."/>
            <person name="Pati A."/>
            <person name="Chen A."/>
            <person name="Palaniappan K."/>
            <person name="Land M."/>
            <person name="Hauser L."/>
            <person name="Chang Y.J."/>
            <person name="Jeffries C.D."/>
            <person name="Saunders E."/>
            <person name="Brettin T."/>
            <person name="Detter J.C."/>
            <person name="Chain P."/>
            <person name="Eichinger K."/>
            <person name="Huber H."/>
            <person name="Spring S."/>
            <person name="Rohde M."/>
            <person name="Goker M."/>
            <person name="Wirth R."/>
            <person name="Woyke T."/>
            <person name="Bristow J."/>
            <person name="Eisen J.A."/>
            <person name="Markowitz V."/>
            <person name="Hugenholtz P."/>
            <person name="Kyrpides N.C."/>
            <person name="Klenk H.P."/>
        </authorList>
    </citation>
    <scope>NUCLEOTIDE SEQUENCE [LARGE SCALE GENOMIC DNA]</scope>
    <source>
        <strain evidence="10">DSM 5631 / JCM 9629 / NBRC 100127 / Av18</strain>
    </source>
</reference>
<dbReference type="HOGENOM" id="CLU_047426_2_0_2"/>
<evidence type="ECO:0000256" key="4">
    <source>
        <dbReference type="ARBA" id="ARBA00022691"/>
    </source>
</evidence>
<dbReference type="RefSeq" id="WP_012939489.1">
    <property type="nucleotide sequence ID" value="NC_013741.1"/>
</dbReference>
<keyword evidence="4 7" id="KW-0949">S-adenosyl-L-methionine</keyword>